<dbReference type="SMART" id="SM01126">
    <property type="entry name" value="DDE_Tnp_IS1595"/>
    <property type="match status" value="1"/>
</dbReference>
<reference evidence="2 3" key="2">
    <citation type="submission" date="2014-03" db="EMBL/GenBank/DDBJ databases">
        <title>The Genome Sequence of Anncaliia algerae insect isolate PRA339.</title>
        <authorList>
            <consortium name="The Broad Institute Genome Sequencing Platform"/>
            <consortium name="The Broad Institute Genome Sequencing Center for Infectious Disease"/>
            <person name="Cuomo C."/>
            <person name="Becnel J."/>
            <person name="Sanscrainte N."/>
            <person name="Walker B."/>
            <person name="Young S.K."/>
            <person name="Zeng Q."/>
            <person name="Gargeya S."/>
            <person name="Fitzgerald M."/>
            <person name="Haas B."/>
            <person name="Abouelleil A."/>
            <person name="Alvarado L."/>
            <person name="Arachchi H.M."/>
            <person name="Berlin A.M."/>
            <person name="Chapman S.B."/>
            <person name="Dewar J."/>
            <person name="Goldberg J."/>
            <person name="Griggs A."/>
            <person name="Gujja S."/>
            <person name="Hansen M."/>
            <person name="Howarth C."/>
            <person name="Imamovic A."/>
            <person name="Larimer J."/>
            <person name="McCowan C."/>
            <person name="Murphy C."/>
            <person name="Neiman D."/>
            <person name="Pearson M."/>
            <person name="Priest M."/>
            <person name="Roberts A."/>
            <person name="Saif S."/>
            <person name="Shea T."/>
            <person name="Sisk P."/>
            <person name="Sykes S."/>
            <person name="Wortman J."/>
            <person name="Nusbaum C."/>
            <person name="Birren B."/>
        </authorList>
    </citation>
    <scope>NUCLEOTIDE SEQUENCE [LARGE SCALE GENOMIC DNA]</scope>
    <source>
        <strain evidence="2 3">PRA339</strain>
    </source>
</reference>
<name>A0A059F2U6_9MICR</name>
<proteinExistence type="predicted"/>
<dbReference type="Proteomes" id="UP000030655">
    <property type="component" value="Unassembled WGS sequence"/>
</dbReference>
<evidence type="ECO:0000259" key="1">
    <source>
        <dbReference type="SMART" id="SM01126"/>
    </source>
</evidence>
<evidence type="ECO:0000313" key="2">
    <source>
        <dbReference type="EMBL" id="KCZ81558.1"/>
    </source>
</evidence>
<dbReference type="PANTHER" id="PTHR47163">
    <property type="entry name" value="DDE_TNP_IS1595 DOMAIN-CONTAINING PROTEIN"/>
    <property type="match status" value="1"/>
</dbReference>
<protein>
    <recommendedName>
        <fullName evidence="1">ISXO2-like transposase domain-containing protein</fullName>
    </recommendedName>
</protein>
<dbReference type="InterPro" id="IPR053164">
    <property type="entry name" value="IS1016-like_transposase"/>
</dbReference>
<sequence>MSYYQNEILNLRYKPQKILIERLMSLGLIQRSFLCSYCEMEMLLRNKKTHDEYAWVCNNLCCEFYRTTRSIRSNSIFEDFRCSIMDVYLIIYSWSIDKPIKSIVTEFDIPKRTNIKIYKILRSLINRHLEADPIRLGGINKVCQIDESLFCHKVKAHRGRAPETSLWVFGIVDTSFSPAKGYMEIVPDRSARTLLPIIRKVCKLGTIIHSDDWSAYGQIQSQLGFIHKTVNHSYYFVDPDTNIHTQNIESYWNKQKLKLKTLRGVRRADLPFCIAEFIWKENYKNDIFNTLIEVIKIYY</sequence>
<organism evidence="2 3">
    <name type="scientific">Anncaliia algerae PRA339</name>
    <dbReference type="NCBI Taxonomy" id="1288291"/>
    <lineage>
        <taxon>Eukaryota</taxon>
        <taxon>Fungi</taxon>
        <taxon>Fungi incertae sedis</taxon>
        <taxon>Microsporidia</taxon>
        <taxon>Tubulinosematoidea</taxon>
        <taxon>Tubulinosematidae</taxon>
        <taxon>Anncaliia</taxon>
    </lineage>
</organism>
<dbReference type="Pfam" id="PF12762">
    <property type="entry name" value="DDE_Tnp_IS1595"/>
    <property type="match status" value="1"/>
</dbReference>
<dbReference type="NCBIfam" id="NF033547">
    <property type="entry name" value="transpos_IS1595"/>
    <property type="match status" value="1"/>
</dbReference>
<feature type="domain" description="ISXO2-like transposase" evidence="1">
    <location>
        <begin position="135"/>
        <end position="282"/>
    </location>
</feature>
<dbReference type="PANTHER" id="PTHR47163:SF2">
    <property type="entry name" value="SI:DKEY-17M8.2"/>
    <property type="match status" value="1"/>
</dbReference>
<dbReference type="AlphaFoldDB" id="A0A059F2U6"/>
<dbReference type="OrthoDB" id="2186131at2759"/>
<dbReference type="EMBL" id="KK365140">
    <property type="protein sequence ID" value="KCZ81558.1"/>
    <property type="molecule type" value="Genomic_DNA"/>
</dbReference>
<keyword evidence="3" id="KW-1185">Reference proteome</keyword>
<reference evidence="3" key="1">
    <citation type="submission" date="2013-02" db="EMBL/GenBank/DDBJ databases">
        <authorList>
            <consortium name="The Broad Institute Genome Sequencing Platform"/>
            <person name="Cuomo C."/>
            <person name="Becnel J."/>
            <person name="Sanscrainte N."/>
            <person name="Walker B."/>
            <person name="Young S.K."/>
            <person name="Zeng Q."/>
            <person name="Gargeya S."/>
            <person name="Fitzgerald M."/>
            <person name="Haas B."/>
            <person name="Abouelleil A."/>
            <person name="Alvarado L."/>
            <person name="Arachchi H.M."/>
            <person name="Berlin A.M."/>
            <person name="Chapman S.B."/>
            <person name="Dewar J."/>
            <person name="Goldberg J."/>
            <person name="Griggs A."/>
            <person name="Gujja S."/>
            <person name="Hansen M."/>
            <person name="Howarth C."/>
            <person name="Imamovic A."/>
            <person name="Larimer J."/>
            <person name="McCowan C."/>
            <person name="Murphy C."/>
            <person name="Neiman D."/>
            <person name="Pearson M."/>
            <person name="Priest M."/>
            <person name="Roberts A."/>
            <person name="Saif S."/>
            <person name="Shea T."/>
            <person name="Sisk P."/>
            <person name="Sykes S."/>
            <person name="Wortman J."/>
            <person name="Nusbaum C."/>
            <person name="Birren B."/>
        </authorList>
    </citation>
    <scope>NUCLEOTIDE SEQUENCE [LARGE SCALE GENOMIC DNA]</scope>
    <source>
        <strain evidence="3">PRA339</strain>
    </source>
</reference>
<gene>
    <name evidence="2" type="ORF">H312_01011</name>
</gene>
<evidence type="ECO:0000313" key="3">
    <source>
        <dbReference type="Proteomes" id="UP000030655"/>
    </source>
</evidence>
<dbReference type="HOGENOM" id="CLU_044348_0_0_1"/>
<dbReference type="VEuPathDB" id="MicrosporidiaDB:H312_01011"/>
<dbReference type="InterPro" id="IPR024445">
    <property type="entry name" value="Tnp_ISXO2-like"/>
</dbReference>
<accession>A0A059F2U6</accession>